<keyword evidence="1" id="KW-0732">Signal</keyword>
<organism evidence="2 3">
    <name type="scientific">Mucilaginibacter lappiensis</name>
    <dbReference type="NCBI Taxonomy" id="354630"/>
    <lineage>
        <taxon>Bacteria</taxon>
        <taxon>Pseudomonadati</taxon>
        <taxon>Bacteroidota</taxon>
        <taxon>Sphingobacteriia</taxon>
        <taxon>Sphingobacteriales</taxon>
        <taxon>Sphingobacteriaceae</taxon>
        <taxon>Mucilaginibacter</taxon>
    </lineage>
</organism>
<dbReference type="AlphaFoldDB" id="A0A841J9H9"/>
<gene>
    <name evidence="2" type="ORF">HDF22_001108</name>
</gene>
<dbReference type="Gene3D" id="2.40.160.60">
    <property type="entry name" value="Outer membrane protein transport protein (OMPP1/FadL/TodX)"/>
    <property type="match status" value="1"/>
</dbReference>
<dbReference type="RefSeq" id="WP_183586194.1">
    <property type="nucleotide sequence ID" value="NZ_JACHCA010000003.1"/>
</dbReference>
<evidence type="ECO:0000256" key="1">
    <source>
        <dbReference type="SAM" id="SignalP"/>
    </source>
</evidence>
<dbReference type="Proteomes" id="UP000548326">
    <property type="component" value="Unassembled WGS sequence"/>
</dbReference>
<evidence type="ECO:0000313" key="2">
    <source>
        <dbReference type="EMBL" id="MBB6127002.1"/>
    </source>
</evidence>
<comment type="caution">
    <text evidence="2">The sequence shown here is derived from an EMBL/GenBank/DDBJ whole genome shotgun (WGS) entry which is preliminary data.</text>
</comment>
<dbReference type="EMBL" id="JACHCA010000003">
    <property type="protein sequence ID" value="MBB6127002.1"/>
    <property type="molecule type" value="Genomic_DNA"/>
</dbReference>
<evidence type="ECO:0008006" key="4">
    <source>
        <dbReference type="Google" id="ProtNLM"/>
    </source>
</evidence>
<feature type="chain" id="PRO_5032294778" description="Long-chain fatty acid transport protein" evidence="1">
    <location>
        <begin position="21"/>
        <end position="486"/>
    </location>
</feature>
<accession>A0A841J9H9</accession>
<evidence type="ECO:0000313" key="3">
    <source>
        <dbReference type="Proteomes" id="UP000548326"/>
    </source>
</evidence>
<name>A0A841J9H9_9SPHI</name>
<sequence>MLKILITFFCLLFLFQGVRAQDANYWSSNYNPAGFLTPGAVIAFNRDSGVMFLNPALLAYSNKSTASISGSIYQYSNIRVKNGAGTGLNLNSSSATIIPQIVSATISLKGKKPFTLGYALIHNPVMNYQVTQQRDAKFNVLNDSYSPGDESFLGQVKKQSSINETTGIISGGFKISDHWALGLSAEGQLRKQTGDYDASSRALINVNTNTGLLPLSSAEESYLASYYHIGLRFKTGLAYDEGRNHFGLTITSPLLHIASRANILSDNTVNNLIVPGDDPEHPGNKDTINFLTNSRQQRLKAIYKMPLSIGFGYAYDYKKGQIYFAAEYFAKVNEYSIISPRDVDVVKGQIPLAISAKTSLQLKDVRRSVINFGVGASYLLRPDVTGFVSLNTDFNYANNDLYKDDNGSSSNIAYYNIYHCQLGANLKRRKFNFRAGLLLAYGTTNKYLQDINFDNPNENNFLSGNPVNTHASHFSAGLLLTYIHNL</sequence>
<reference evidence="2 3" key="1">
    <citation type="submission" date="2020-08" db="EMBL/GenBank/DDBJ databases">
        <title>Genomic Encyclopedia of Type Strains, Phase IV (KMG-V): Genome sequencing to study the core and pangenomes of soil and plant-associated prokaryotes.</title>
        <authorList>
            <person name="Whitman W."/>
        </authorList>
    </citation>
    <scope>NUCLEOTIDE SEQUENCE [LARGE SCALE GENOMIC DNA]</scope>
    <source>
        <strain evidence="2 3">MP601</strain>
    </source>
</reference>
<proteinExistence type="predicted"/>
<protein>
    <recommendedName>
        <fullName evidence="4">Long-chain fatty acid transport protein</fullName>
    </recommendedName>
</protein>
<feature type="signal peptide" evidence="1">
    <location>
        <begin position="1"/>
        <end position="20"/>
    </location>
</feature>